<keyword evidence="2 4" id="KW-0689">Ribosomal protein</keyword>
<dbReference type="SMART" id="SM01403">
    <property type="entry name" value="Ribosomal_S10"/>
    <property type="match status" value="1"/>
</dbReference>
<evidence type="ECO:0000259" key="6">
    <source>
        <dbReference type="SMART" id="SM01403"/>
    </source>
</evidence>
<dbReference type="GO" id="GO:1990904">
    <property type="term" value="C:ribonucleoprotein complex"/>
    <property type="evidence" value="ECO:0007669"/>
    <property type="project" value="UniProtKB-KW"/>
</dbReference>
<dbReference type="SUPFAM" id="SSF54999">
    <property type="entry name" value="Ribosomal protein S10"/>
    <property type="match status" value="1"/>
</dbReference>
<dbReference type="GO" id="GO:0000049">
    <property type="term" value="F:tRNA binding"/>
    <property type="evidence" value="ECO:0007669"/>
    <property type="project" value="UniProtKB-UniRule"/>
</dbReference>
<proteinExistence type="inferred from homology"/>
<dbReference type="InterPro" id="IPR001848">
    <property type="entry name" value="Ribosomal_uS10"/>
</dbReference>
<dbReference type="GeneID" id="71854214"/>
<protein>
    <recommendedName>
        <fullName evidence="4">Small ribosomal subunit protein uS10</fullName>
    </recommendedName>
</protein>
<keyword evidence="3 4" id="KW-0687">Ribonucleoprotein</keyword>
<sequence>MTFVTRLTLQSGDRAALEGIVEDIKSTAERKGAELKGPHSNPPQKLSAPQHRRLHADDERMFPSWNYTVFTRELEIHGHDEFARNAAAREFPDSIHVEVEIEQIHGMGRRN</sequence>
<dbReference type="Proteomes" id="UP001595821">
    <property type="component" value="Unassembled WGS sequence"/>
</dbReference>
<feature type="region of interest" description="Disordered" evidence="5">
    <location>
        <begin position="29"/>
        <end position="53"/>
    </location>
</feature>
<feature type="domain" description="Small ribosomal subunit protein uS10" evidence="6">
    <location>
        <begin position="6"/>
        <end position="100"/>
    </location>
</feature>
<accession>A0ABD5NY09</accession>
<comment type="function">
    <text evidence="4">Involved in the binding of tRNA to the ribosomes.</text>
</comment>
<dbReference type="InterPro" id="IPR036838">
    <property type="entry name" value="Ribosomal_uS10_dom_sf"/>
</dbReference>
<comment type="subunit">
    <text evidence="4">Part of the 30S ribosomal subunit.</text>
</comment>
<dbReference type="AlphaFoldDB" id="A0ABD5NY09"/>
<comment type="caution">
    <text evidence="7">The sequence shown here is derived from an EMBL/GenBank/DDBJ whole genome shotgun (WGS) entry which is preliminary data.</text>
</comment>
<reference evidence="7 8" key="1">
    <citation type="journal article" date="2014" name="Int. J. Syst. Evol. Microbiol.">
        <title>Complete genome sequence of Corynebacterium casei LMG S-19264T (=DSM 44701T), isolated from a smear-ripened cheese.</title>
        <authorList>
            <consortium name="US DOE Joint Genome Institute (JGI-PGF)"/>
            <person name="Walter F."/>
            <person name="Albersmeier A."/>
            <person name="Kalinowski J."/>
            <person name="Ruckert C."/>
        </authorList>
    </citation>
    <scope>NUCLEOTIDE SEQUENCE [LARGE SCALE GENOMIC DNA]</scope>
    <source>
        <strain evidence="7 8">IBRC-M 10912</strain>
    </source>
</reference>
<evidence type="ECO:0000256" key="4">
    <source>
        <dbReference type="HAMAP-Rule" id="MF_00508"/>
    </source>
</evidence>
<dbReference type="HAMAP" id="MF_00508">
    <property type="entry name" value="Ribosomal_uS10"/>
    <property type="match status" value="1"/>
</dbReference>
<organism evidence="7 8">
    <name type="scientific">Natribaculum luteum</name>
    <dbReference type="NCBI Taxonomy" id="1586232"/>
    <lineage>
        <taxon>Archaea</taxon>
        <taxon>Methanobacteriati</taxon>
        <taxon>Methanobacteriota</taxon>
        <taxon>Stenosarchaea group</taxon>
        <taxon>Halobacteria</taxon>
        <taxon>Halobacteriales</taxon>
        <taxon>Natrialbaceae</taxon>
        <taxon>Natribaculum</taxon>
    </lineage>
</organism>
<dbReference type="RefSeq" id="WP_246966303.1">
    <property type="nucleotide sequence ID" value="NZ_CP095397.1"/>
</dbReference>
<dbReference type="Pfam" id="PF00338">
    <property type="entry name" value="Ribosomal_S10"/>
    <property type="match status" value="1"/>
</dbReference>
<name>A0ABD5NY09_9EURY</name>
<evidence type="ECO:0000256" key="5">
    <source>
        <dbReference type="SAM" id="MobiDB-lite"/>
    </source>
</evidence>
<gene>
    <name evidence="4" type="primary">rps10</name>
    <name evidence="7" type="ORF">ACFOZ7_06805</name>
</gene>
<evidence type="ECO:0000313" key="7">
    <source>
        <dbReference type="EMBL" id="MFC4246706.1"/>
    </source>
</evidence>
<evidence type="ECO:0000313" key="8">
    <source>
        <dbReference type="Proteomes" id="UP001595821"/>
    </source>
</evidence>
<evidence type="ECO:0000256" key="1">
    <source>
        <dbReference type="ARBA" id="ARBA00007102"/>
    </source>
</evidence>
<dbReference type="GO" id="GO:0005840">
    <property type="term" value="C:ribosome"/>
    <property type="evidence" value="ECO:0007669"/>
    <property type="project" value="UniProtKB-KW"/>
</dbReference>
<dbReference type="InterPro" id="IPR027486">
    <property type="entry name" value="Ribosomal_uS10_dom"/>
</dbReference>
<evidence type="ECO:0000256" key="2">
    <source>
        <dbReference type="ARBA" id="ARBA00022980"/>
    </source>
</evidence>
<dbReference type="GO" id="GO:0006412">
    <property type="term" value="P:translation"/>
    <property type="evidence" value="ECO:0007669"/>
    <property type="project" value="UniProtKB-UniRule"/>
</dbReference>
<dbReference type="Gene3D" id="3.30.70.600">
    <property type="entry name" value="Ribosomal protein S10 domain"/>
    <property type="match status" value="1"/>
</dbReference>
<dbReference type="EMBL" id="JBHSDJ010000016">
    <property type="protein sequence ID" value="MFC4246706.1"/>
    <property type="molecule type" value="Genomic_DNA"/>
</dbReference>
<evidence type="ECO:0000256" key="3">
    <source>
        <dbReference type="ARBA" id="ARBA00023274"/>
    </source>
</evidence>
<comment type="similarity">
    <text evidence="1 4">Belongs to the universal ribosomal protein uS10 family.</text>
</comment>